<dbReference type="EMBL" id="JH993102">
    <property type="protein sequence ID" value="EKX34850.1"/>
    <property type="molecule type" value="Genomic_DNA"/>
</dbReference>
<proteinExistence type="predicted"/>
<dbReference type="InterPro" id="IPR052071">
    <property type="entry name" value="SCUB_EGF-like_domain"/>
</dbReference>
<dbReference type="Proteomes" id="UP000011087">
    <property type="component" value="Unassembled WGS sequence"/>
</dbReference>
<dbReference type="Gene3D" id="2.10.50.10">
    <property type="entry name" value="Tumor Necrosis Factor Receptor, subunit A, domain 2"/>
    <property type="match status" value="4"/>
</dbReference>
<dbReference type="InterPro" id="IPR011641">
    <property type="entry name" value="Tyr-kin_ephrin_A/B_rcpt-like"/>
</dbReference>
<feature type="domain" description="Tyrosine-protein kinase ephrin type A/B receptor-like" evidence="1">
    <location>
        <begin position="53"/>
        <end position="93"/>
    </location>
</feature>
<dbReference type="EnsemblProtists" id="EKX34850">
    <property type="protein sequence ID" value="EKX34850"/>
    <property type="gene ID" value="GUITHDRAFT_46012"/>
</dbReference>
<dbReference type="RefSeq" id="XP_005821830.1">
    <property type="nucleotide sequence ID" value="XM_005821773.1"/>
</dbReference>
<dbReference type="PANTHER" id="PTHR24046:SF5">
    <property type="entry name" value="EGF-LIKE DOMAIN-CONTAINING PROTEIN"/>
    <property type="match status" value="1"/>
</dbReference>
<protein>
    <recommendedName>
        <fullName evidence="1">Tyrosine-protein kinase ephrin type A/B receptor-like domain-containing protein</fullName>
    </recommendedName>
</protein>
<feature type="non-terminal residue" evidence="2">
    <location>
        <position position="290"/>
    </location>
</feature>
<dbReference type="HOGENOM" id="CLU_070734_1_0_1"/>
<keyword evidence="4" id="KW-1185">Reference proteome</keyword>
<dbReference type="SMART" id="SM01411">
    <property type="entry name" value="Ephrin_rec_like"/>
    <property type="match status" value="5"/>
</dbReference>
<dbReference type="PaxDb" id="55529-EKX34850"/>
<dbReference type="OMA" id="SAMSSEC"/>
<dbReference type="eggNOG" id="KOG1217">
    <property type="taxonomic scope" value="Eukaryota"/>
</dbReference>
<dbReference type="PANTHER" id="PTHR24046">
    <property type="entry name" value="SIGNAL PEPTIDE, CUB AND EGF-LIKE DOMAIN-CONTAINING"/>
    <property type="match status" value="1"/>
</dbReference>
<dbReference type="GO" id="GO:0009986">
    <property type="term" value="C:cell surface"/>
    <property type="evidence" value="ECO:0007669"/>
    <property type="project" value="TreeGrafter"/>
</dbReference>
<accession>L1IGA0</accession>
<name>L1IGA0_GUITC</name>
<dbReference type="GO" id="GO:0005615">
    <property type="term" value="C:extracellular space"/>
    <property type="evidence" value="ECO:0007669"/>
    <property type="project" value="TreeGrafter"/>
</dbReference>
<evidence type="ECO:0000313" key="3">
    <source>
        <dbReference type="EnsemblProtists" id="EKX34850"/>
    </source>
</evidence>
<evidence type="ECO:0000313" key="4">
    <source>
        <dbReference type="Proteomes" id="UP000011087"/>
    </source>
</evidence>
<evidence type="ECO:0000313" key="2">
    <source>
        <dbReference type="EMBL" id="EKX34850.1"/>
    </source>
</evidence>
<dbReference type="Pfam" id="PF07699">
    <property type="entry name" value="Ephrin_rec_like"/>
    <property type="match status" value="3"/>
</dbReference>
<reference evidence="2 4" key="1">
    <citation type="journal article" date="2012" name="Nature">
        <title>Algal genomes reveal evolutionary mosaicism and the fate of nucleomorphs.</title>
        <authorList>
            <consortium name="DOE Joint Genome Institute"/>
            <person name="Curtis B.A."/>
            <person name="Tanifuji G."/>
            <person name="Burki F."/>
            <person name="Gruber A."/>
            <person name="Irimia M."/>
            <person name="Maruyama S."/>
            <person name="Arias M.C."/>
            <person name="Ball S.G."/>
            <person name="Gile G.H."/>
            <person name="Hirakawa Y."/>
            <person name="Hopkins J.F."/>
            <person name="Kuo A."/>
            <person name="Rensing S.A."/>
            <person name="Schmutz J."/>
            <person name="Symeonidi A."/>
            <person name="Elias M."/>
            <person name="Eveleigh R.J."/>
            <person name="Herman E.K."/>
            <person name="Klute M.J."/>
            <person name="Nakayama T."/>
            <person name="Obornik M."/>
            <person name="Reyes-Prieto A."/>
            <person name="Armbrust E.V."/>
            <person name="Aves S.J."/>
            <person name="Beiko R.G."/>
            <person name="Coutinho P."/>
            <person name="Dacks J.B."/>
            <person name="Durnford D.G."/>
            <person name="Fast N.M."/>
            <person name="Green B.R."/>
            <person name="Grisdale C.J."/>
            <person name="Hempel F."/>
            <person name="Henrissat B."/>
            <person name="Hoppner M.P."/>
            <person name="Ishida K."/>
            <person name="Kim E."/>
            <person name="Koreny L."/>
            <person name="Kroth P.G."/>
            <person name="Liu Y."/>
            <person name="Malik S.B."/>
            <person name="Maier U.G."/>
            <person name="McRose D."/>
            <person name="Mock T."/>
            <person name="Neilson J.A."/>
            <person name="Onodera N.T."/>
            <person name="Poole A.M."/>
            <person name="Pritham E.J."/>
            <person name="Richards T.A."/>
            <person name="Rocap G."/>
            <person name="Roy S.W."/>
            <person name="Sarai C."/>
            <person name="Schaack S."/>
            <person name="Shirato S."/>
            <person name="Slamovits C.H."/>
            <person name="Spencer D.F."/>
            <person name="Suzuki S."/>
            <person name="Worden A.Z."/>
            <person name="Zauner S."/>
            <person name="Barry K."/>
            <person name="Bell C."/>
            <person name="Bharti A.K."/>
            <person name="Crow J.A."/>
            <person name="Grimwood J."/>
            <person name="Kramer R."/>
            <person name="Lindquist E."/>
            <person name="Lucas S."/>
            <person name="Salamov A."/>
            <person name="McFadden G.I."/>
            <person name="Lane C.E."/>
            <person name="Keeling P.J."/>
            <person name="Gray M.W."/>
            <person name="Grigoriev I.V."/>
            <person name="Archibald J.M."/>
        </authorList>
    </citation>
    <scope>NUCLEOTIDE SEQUENCE</scope>
    <source>
        <strain evidence="2 4">CCMP2712</strain>
    </source>
</reference>
<evidence type="ECO:0000259" key="1">
    <source>
        <dbReference type="Pfam" id="PF07699"/>
    </source>
</evidence>
<dbReference type="SUPFAM" id="SSF57184">
    <property type="entry name" value="Growth factor receptor domain"/>
    <property type="match status" value="2"/>
</dbReference>
<feature type="non-terminal residue" evidence="2">
    <location>
        <position position="1"/>
    </location>
</feature>
<organism evidence="2">
    <name type="scientific">Guillardia theta (strain CCMP2712)</name>
    <name type="common">Cryptophyte</name>
    <dbReference type="NCBI Taxonomy" id="905079"/>
    <lineage>
        <taxon>Eukaryota</taxon>
        <taxon>Cryptophyceae</taxon>
        <taxon>Pyrenomonadales</taxon>
        <taxon>Geminigeraceae</taxon>
        <taxon>Guillardia</taxon>
    </lineage>
</organism>
<gene>
    <name evidence="2" type="ORF">GUITHDRAFT_46012</name>
</gene>
<feature type="domain" description="Tyrosine-protein kinase ephrin type A/B receptor-like" evidence="1">
    <location>
        <begin position="170"/>
        <end position="208"/>
    </location>
</feature>
<dbReference type="GeneID" id="17291590"/>
<dbReference type="InterPro" id="IPR009030">
    <property type="entry name" value="Growth_fac_rcpt_cys_sf"/>
</dbReference>
<dbReference type="OrthoDB" id="6515930at2759"/>
<dbReference type="GO" id="GO:0007165">
    <property type="term" value="P:signal transduction"/>
    <property type="evidence" value="ECO:0007669"/>
    <property type="project" value="TreeGrafter"/>
</dbReference>
<reference evidence="3" key="3">
    <citation type="submission" date="2015-06" db="UniProtKB">
        <authorList>
            <consortium name="EnsemblProtists"/>
        </authorList>
    </citation>
    <scope>IDENTIFICATION</scope>
</reference>
<dbReference type="STRING" id="905079.L1IGA0"/>
<dbReference type="KEGG" id="gtt:GUITHDRAFT_46012"/>
<feature type="domain" description="Tyrosine-protein kinase ephrin type A/B receptor-like" evidence="1">
    <location>
        <begin position="99"/>
        <end position="145"/>
    </location>
</feature>
<dbReference type="AlphaFoldDB" id="L1IGA0"/>
<reference evidence="4" key="2">
    <citation type="submission" date="2012-11" db="EMBL/GenBank/DDBJ databases">
        <authorList>
            <person name="Kuo A."/>
            <person name="Curtis B.A."/>
            <person name="Tanifuji G."/>
            <person name="Burki F."/>
            <person name="Gruber A."/>
            <person name="Irimia M."/>
            <person name="Maruyama S."/>
            <person name="Arias M.C."/>
            <person name="Ball S.G."/>
            <person name="Gile G.H."/>
            <person name="Hirakawa Y."/>
            <person name="Hopkins J.F."/>
            <person name="Rensing S.A."/>
            <person name="Schmutz J."/>
            <person name="Symeonidi A."/>
            <person name="Elias M."/>
            <person name="Eveleigh R.J."/>
            <person name="Herman E.K."/>
            <person name="Klute M.J."/>
            <person name="Nakayama T."/>
            <person name="Obornik M."/>
            <person name="Reyes-Prieto A."/>
            <person name="Armbrust E.V."/>
            <person name="Aves S.J."/>
            <person name="Beiko R.G."/>
            <person name="Coutinho P."/>
            <person name="Dacks J.B."/>
            <person name="Durnford D.G."/>
            <person name="Fast N.M."/>
            <person name="Green B.R."/>
            <person name="Grisdale C."/>
            <person name="Hempe F."/>
            <person name="Henrissat B."/>
            <person name="Hoppner M.P."/>
            <person name="Ishida K.-I."/>
            <person name="Kim E."/>
            <person name="Koreny L."/>
            <person name="Kroth P.G."/>
            <person name="Liu Y."/>
            <person name="Malik S.-B."/>
            <person name="Maier U.G."/>
            <person name="McRose D."/>
            <person name="Mock T."/>
            <person name="Neilson J.A."/>
            <person name="Onodera N.T."/>
            <person name="Poole A.M."/>
            <person name="Pritham E.J."/>
            <person name="Richards T.A."/>
            <person name="Rocap G."/>
            <person name="Roy S.W."/>
            <person name="Sarai C."/>
            <person name="Schaack S."/>
            <person name="Shirato S."/>
            <person name="Slamovits C.H."/>
            <person name="Spencer D.F."/>
            <person name="Suzuki S."/>
            <person name="Worden A.Z."/>
            <person name="Zauner S."/>
            <person name="Barry K."/>
            <person name="Bell C."/>
            <person name="Bharti A.K."/>
            <person name="Crow J.A."/>
            <person name="Grimwood J."/>
            <person name="Kramer R."/>
            <person name="Lindquist E."/>
            <person name="Lucas S."/>
            <person name="Salamov A."/>
            <person name="McFadden G.I."/>
            <person name="Lane C.E."/>
            <person name="Keeling P.J."/>
            <person name="Gray M.W."/>
            <person name="Grigoriev I.V."/>
            <person name="Archibald J.M."/>
        </authorList>
    </citation>
    <scope>NUCLEOTIDE SEQUENCE</scope>
    <source>
        <strain evidence="4">CCMP2712</strain>
    </source>
</reference>
<sequence length="290" mass="30813">ECSDGYVISNDICVPCLAGTYQLGNSCEQCGSGQFSINASTFCFCSAGYELINGNCSLCPVGYYKPIYPPTLCLRCPNGTTSQGLGSTSVNDCCYCPAGYYGANGGICVPCDANTFTDRAGSYSCLRCPFNYVSDILGSTSINNCTCPPGYYENNGASPIIVYGRPLKTICKACPLGTYKSNPGSETCTPCPSYKSTRQAGSVSLANCTCASGYYDTGNRTCVVCPPSTLSYLNLYGSCSLCPTNMIKLVNSTTQQEYCACDLGYEYVNGKCTACRPGFYKEIYGESSCK</sequence>